<dbReference type="OrthoDB" id="5308969at2759"/>
<dbReference type="Pfam" id="PF14441">
    <property type="entry name" value="OTT_1508_deam"/>
    <property type="match status" value="1"/>
</dbReference>
<protein>
    <submittedName>
        <fullName evidence="2">Uncharacterized protein</fullName>
    </submittedName>
</protein>
<evidence type="ECO:0000313" key="3">
    <source>
        <dbReference type="Proteomes" id="UP000094569"/>
    </source>
</evidence>
<dbReference type="STRING" id="573508.A0A1E3BKN1"/>
<organism evidence="2 3">
    <name type="scientific">Aspergillus cristatus</name>
    <name type="common">Chinese Fuzhuan brick tea-fermentation fungus</name>
    <name type="synonym">Eurotium cristatum</name>
    <dbReference type="NCBI Taxonomy" id="573508"/>
    <lineage>
        <taxon>Eukaryota</taxon>
        <taxon>Fungi</taxon>
        <taxon>Dikarya</taxon>
        <taxon>Ascomycota</taxon>
        <taxon>Pezizomycotina</taxon>
        <taxon>Eurotiomycetes</taxon>
        <taxon>Eurotiomycetidae</taxon>
        <taxon>Eurotiales</taxon>
        <taxon>Aspergillaceae</taxon>
        <taxon>Aspergillus</taxon>
        <taxon>Aspergillus subgen. Aspergillus</taxon>
    </lineage>
</organism>
<dbReference type="AlphaFoldDB" id="A0A1E3BKN1"/>
<accession>A0A1E3BKN1</accession>
<sequence length="433" mass="48929">MTTTLVFEVNTAIEAIPFLQNRSLLQHKIFMMDVELLLGLVHSINGPRTHPLDCLNEKTPVVDALAEILDQTAVTCSTNGQNMSGHIHQHLATIWTFLQQISDGYRLYRKGHASNCVPATQRLPPETQDIIYNFLLVVYEYSSGKFLSSRVNKHLRDLKEIVSSLADSTVKYVTDDFKDLCGCFDPLFFTIRGVLDKTSVELKKIGNAKDFPLLRYLKKLACLPNIVNRLLSFAYSPCLRSRFLVDKNLKSATPLVGRPKRKPASQRSLPQPPSNNENSLNCSLHCEVALALRYLSKHPDDSPALSCIGVSKPSCFACWSFLKCVRGISINLSTRGTHEKIYFPWRYPGEELGVSNYASHADRIHNDLYSIFAERYTTCVRPRRMEVVSGMDRFEDNEDSDAFSYAWAAVELKRKEHAEFLESLEDAGRPSNA</sequence>
<dbReference type="InterPro" id="IPR027796">
    <property type="entry name" value="OTT_1508_deam-like"/>
</dbReference>
<dbReference type="VEuPathDB" id="FungiDB:SI65_02194"/>
<name>A0A1E3BKN1_ASPCR</name>
<keyword evidence="3" id="KW-1185">Reference proteome</keyword>
<evidence type="ECO:0000256" key="1">
    <source>
        <dbReference type="SAM" id="MobiDB-lite"/>
    </source>
</evidence>
<comment type="caution">
    <text evidence="2">The sequence shown here is derived from an EMBL/GenBank/DDBJ whole genome shotgun (WGS) entry which is preliminary data.</text>
</comment>
<reference evidence="2 3" key="1">
    <citation type="journal article" date="2016" name="BMC Genomics">
        <title>Comparative genomic and transcriptomic analyses of the Fuzhuan brick tea-fermentation fungus Aspergillus cristatus.</title>
        <authorList>
            <person name="Ge Y."/>
            <person name="Wang Y."/>
            <person name="Liu Y."/>
            <person name="Tan Y."/>
            <person name="Ren X."/>
            <person name="Zhang X."/>
            <person name="Hyde K.D."/>
            <person name="Liu Y."/>
            <person name="Liu Z."/>
        </authorList>
    </citation>
    <scope>NUCLEOTIDE SEQUENCE [LARGE SCALE GENOMIC DNA]</scope>
    <source>
        <strain evidence="2 3">GZAAS20.1005</strain>
    </source>
</reference>
<gene>
    <name evidence="2" type="ORF">SI65_02194</name>
</gene>
<proteinExistence type="predicted"/>
<dbReference type="Proteomes" id="UP000094569">
    <property type="component" value="Unassembled WGS sequence"/>
</dbReference>
<evidence type="ECO:0000313" key="2">
    <source>
        <dbReference type="EMBL" id="ODM21351.1"/>
    </source>
</evidence>
<feature type="compositionally biased region" description="Polar residues" evidence="1">
    <location>
        <begin position="265"/>
        <end position="278"/>
    </location>
</feature>
<dbReference type="EMBL" id="JXNT01000002">
    <property type="protein sequence ID" value="ODM21351.1"/>
    <property type="molecule type" value="Genomic_DNA"/>
</dbReference>
<feature type="region of interest" description="Disordered" evidence="1">
    <location>
        <begin position="254"/>
        <end position="278"/>
    </location>
</feature>